<dbReference type="InterPro" id="IPR029033">
    <property type="entry name" value="His_PPase_superfam"/>
</dbReference>
<dbReference type="OrthoDB" id="496981at2759"/>
<protein>
    <submittedName>
        <fullName evidence="1">Phosphoglycerate mutase-like protein</fullName>
    </submittedName>
</protein>
<dbReference type="InterPro" id="IPR013078">
    <property type="entry name" value="His_Pase_superF_clade-1"/>
</dbReference>
<dbReference type="EMBL" id="ML213518">
    <property type="protein sequence ID" value="TFK48860.1"/>
    <property type="molecule type" value="Genomic_DNA"/>
</dbReference>
<dbReference type="PANTHER" id="PTHR48100">
    <property type="entry name" value="BROAD-SPECIFICITY PHOSPHATASE YOR283W-RELATED"/>
    <property type="match status" value="1"/>
</dbReference>
<name>A0A5C3MUV5_9AGAM</name>
<dbReference type="Gene3D" id="3.40.50.1240">
    <property type="entry name" value="Phosphoglycerate mutase-like"/>
    <property type="match status" value="1"/>
</dbReference>
<proteinExistence type="predicted"/>
<dbReference type="AlphaFoldDB" id="A0A5C3MUV5"/>
<keyword evidence="2" id="KW-1185">Reference proteome</keyword>
<sequence>MSVYKSVPGFFLQDSPTADPALIGPLPARFGLIDDSADRWATFEKAVKALNDDAEEGTAYKALWLGRHGEGWHNVAEANHWSKLNGDGEITWGPDPELTPLGHTQARAASALFSTETSLPLPATLYASPMTRALQTLYDTFGHDGRKVYVMENAREHYGEHTCDKRLPLTLIKDKFPDVVFEDGMTEQDELWTDEREAEAHVTERARAVLDTIFDMDDSWIISITSHSGLINGLLRAIGRERYSLPTGGVLPVVVKRTT</sequence>
<dbReference type="CDD" id="cd07067">
    <property type="entry name" value="HP_PGM_like"/>
    <property type="match status" value="1"/>
</dbReference>
<accession>A0A5C3MUV5</accession>
<dbReference type="Pfam" id="PF00300">
    <property type="entry name" value="His_Phos_1"/>
    <property type="match status" value="1"/>
</dbReference>
<dbReference type="PANTHER" id="PTHR48100:SF1">
    <property type="entry name" value="HISTIDINE PHOSPHATASE FAMILY PROTEIN-RELATED"/>
    <property type="match status" value="1"/>
</dbReference>
<reference evidence="1 2" key="1">
    <citation type="journal article" date="2019" name="Nat. Ecol. Evol.">
        <title>Megaphylogeny resolves global patterns of mushroom evolution.</title>
        <authorList>
            <person name="Varga T."/>
            <person name="Krizsan K."/>
            <person name="Foldi C."/>
            <person name="Dima B."/>
            <person name="Sanchez-Garcia M."/>
            <person name="Sanchez-Ramirez S."/>
            <person name="Szollosi G.J."/>
            <person name="Szarkandi J.G."/>
            <person name="Papp V."/>
            <person name="Albert L."/>
            <person name="Andreopoulos W."/>
            <person name="Angelini C."/>
            <person name="Antonin V."/>
            <person name="Barry K.W."/>
            <person name="Bougher N.L."/>
            <person name="Buchanan P."/>
            <person name="Buyck B."/>
            <person name="Bense V."/>
            <person name="Catcheside P."/>
            <person name="Chovatia M."/>
            <person name="Cooper J."/>
            <person name="Damon W."/>
            <person name="Desjardin D."/>
            <person name="Finy P."/>
            <person name="Geml J."/>
            <person name="Haridas S."/>
            <person name="Hughes K."/>
            <person name="Justo A."/>
            <person name="Karasinski D."/>
            <person name="Kautmanova I."/>
            <person name="Kiss B."/>
            <person name="Kocsube S."/>
            <person name="Kotiranta H."/>
            <person name="LaButti K.M."/>
            <person name="Lechner B.E."/>
            <person name="Liimatainen K."/>
            <person name="Lipzen A."/>
            <person name="Lukacs Z."/>
            <person name="Mihaltcheva S."/>
            <person name="Morgado L.N."/>
            <person name="Niskanen T."/>
            <person name="Noordeloos M.E."/>
            <person name="Ohm R.A."/>
            <person name="Ortiz-Santana B."/>
            <person name="Ovrebo C."/>
            <person name="Racz N."/>
            <person name="Riley R."/>
            <person name="Savchenko A."/>
            <person name="Shiryaev A."/>
            <person name="Soop K."/>
            <person name="Spirin V."/>
            <person name="Szebenyi C."/>
            <person name="Tomsovsky M."/>
            <person name="Tulloss R.E."/>
            <person name="Uehling J."/>
            <person name="Grigoriev I.V."/>
            <person name="Vagvolgyi C."/>
            <person name="Papp T."/>
            <person name="Martin F.M."/>
            <person name="Miettinen O."/>
            <person name="Hibbett D.S."/>
            <person name="Nagy L.G."/>
        </authorList>
    </citation>
    <scope>NUCLEOTIDE SEQUENCE [LARGE SCALE GENOMIC DNA]</scope>
    <source>
        <strain evidence="1 2">OMC1185</strain>
    </source>
</reference>
<dbReference type="GO" id="GO:0005737">
    <property type="term" value="C:cytoplasm"/>
    <property type="evidence" value="ECO:0007669"/>
    <property type="project" value="TreeGrafter"/>
</dbReference>
<organism evidence="1 2">
    <name type="scientific">Heliocybe sulcata</name>
    <dbReference type="NCBI Taxonomy" id="5364"/>
    <lineage>
        <taxon>Eukaryota</taxon>
        <taxon>Fungi</taxon>
        <taxon>Dikarya</taxon>
        <taxon>Basidiomycota</taxon>
        <taxon>Agaricomycotina</taxon>
        <taxon>Agaricomycetes</taxon>
        <taxon>Gloeophyllales</taxon>
        <taxon>Gloeophyllaceae</taxon>
        <taxon>Heliocybe</taxon>
    </lineage>
</organism>
<dbReference type="GO" id="GO:0016791">
    <property type="term" value="F:phosphatase activity"/>
    <property type="evidence" value="ECO:0007669"/>
    <property type="project" value="TreeGrafter"/>
</dbReference>
<dbReference type="InterPro" id="IPR050275">
    <property type="entry name" value="PGM_Phosphatase"/>
</dbReference>
<dbReference type="SUPFAM" id="SSF53254">
    <property type="entry name" value="Phosphoglycerate mutase-like"/>
    <property type="match status" value="1"/>
</dbReference>
<dbReference type="Proteomes" id="UP000305948">
    <property type="component" value="Unassembled WGS sequence"/>
</dbReference>
<gene>
    <name evidence="1" type="ORF">OE88DRAFT_514158</name>
</gene>
<evidence type="ECO:0000313" key="1">
    <source>
        <dbReference type="EMBL" id="TFK48860.1"/>
    </source>
</evidence>
<evidence type="ECO:0000313" key="2">
    <source>
        <dbReference type="Proteomes" id="UP000305948"/>
    </source>
</evidence>
<dbReference type="SMART" id="SM00855">
    <property type="entry name" value="PGAM"/>
    <property type="match status" value="1"/>
</dbReference>